<accession>A0A2H3L676</accession>
<proteinExistence type="inferred from homology"/>
<evidence type="ECO:0000256" key="1">
    <source>
        <dbReference type="ARBA" id="ARBA00011076"/>
    </source>
</evidence>
<dbReference type="Pfam" id="PF04960">
    <property type="entry name" value="Glutaminase"/>
    <property type="match status" value="1"/>
</dbReference>
<dbReference type="EC" id="3.5.1.2" evidence="3"/>
<dbReference type="AlphaFoldDB" id="A0A2H3L676"/>
<evidence type="ECO:0000256" key="2">
    <source>
        <dbReference type="ARBA" id="ARBA00011881"/>
    </source>
</evidence>
<evidence type="ECO:0000256" key="4">
    <source>
        <dbReference type="ARBA" id="ARBA00022801"/>
    </source>
</evidence>
<dbReference type="GO" id="GO:0004359">
    <property type="term" value="F:glutaminase activity"/>
    <property type="evidence" value="ECO:0007669"/>
    <property type="project" value="UniProtKB-EC"/>
</dbReference>
<dbReference type="Gene3D" id="3.40.710.10">
    <property type="entry name" value="DD-peptidase/beta-lactamase superfamily"/>
    <property type="match status" value="1"/>
</dbReference>
<evidence type="ECO:0000313" key="7">
    <source>
        <dbReference type="Proteomes" id="UP000220922"/>
    </source>
</evidence>
<sequence length="349" mass="37631">MSSETDSDDLTALVRGMKTVTSPMRTLLADLHRKLAPLSDGHLAATLPELMRADPNWFALCVVDTKGRLYESGDSQQAFTMQALAHPFVYGLALMEEGRDAILAHVGVEPVHEGFRLSDEAVLPLPNPLVASGALATMALLRGASVTERLEKNLAFFRRLAHRELAIDATIFTASRAAGHRHRALAHLMCERGLLADGLETTLDLFFQQQALLVNTRDLAMMAATLANQGRNPVSNEEVLAPAYVRDVLSVMYTCGMHALAGHWAYRVGLPAEGSSTGAMMLVVPGQLGLAVFSPLLNDQGLSLRGIKACEAFTDHFGLHMLAPPEQRTKLQEALSMRGSAAAARSSTP</sequence>
<comment type="caution">
    <text evidence="6">The sequence shown here is derived from an EMBL/GenBank/DDBJ whole genome shotgun (WGS) entry which is preliminary data.</text>
</comment>
<dbReference type="Proteomes" id="UP000220922">
    <property type="component" value="Unassembled WGS sequence"/>
</dbReference>
<dbReference type="PANTHER" id="PTHR12544:SF29">
    <property type="entry name" value="GLUTAMINASE"/>
    <property type="match status" value="1"/>
</dbReference>
<keyword evidence="7" id="KW-1185">Reference proteome</keyword>
<protein>
    <recommendedName>
        <fullName evidence="3">glutaminase</fullName>
        <ecNumber evidence="3">3.5.1.2</ecNumber>
    </recommendedName>
</protein>
<dbReference type="InterPro" id="IPR012338">
    <property type="entry name" value="Beta-lactam/transpept-like"/>
</dbReference>
<dbReference type="GO" id="GO:0006537">
    <property type="term" value="P:glutamate biosynthetic process"/>
    <property type="evidence" value="ECO:0007669"/>
    <property type="project" value="TreeGrafter"/>
</dbReference>
<dbReference type="EMBL" id="LYXE01000126">
    <property type="protein sequence ID" value="PDV97758.1"/>
    <property type="molecule type" value="Genomic_DNA"/>
</dbReference>
<gene>
    <name evidence="6" type="ORF">A9Q02_17870</name>
</gene>
<keyword evidence="4" id="KW-0378">Hydrolase</keyword>
<reference evidence="6 7" key="1">
    <citation type="submission" date="2016-05" db="EMBL/GenBank/DDBJ databases">
        <authorList>
            <person name="Lavstsen T."/>
            <person name="Jespersen J.S."/>
        </authorList>
    </citation>
    <scope>NUCLEOTIDE SEQUENCE [LARGE SCALE GENOMIC DNA]</scope>
    <source>
        <strain evidence="6 7">B7-9</strain>
    </source>
</reference>
<dbReference type="SUPFAM" id="SSF56601">
    <property type="entry name" value="beta-lactamase/transpeptidase-like"/>
    <property type="match status" value="1"/>
</dbReference>
<dbReference type="InterPro" id="IPR015868">
    <property type="entry name" value="Glutaminase"/>
</dbReference>
<name>A0A2H3L676_9CHLR</name>
<evidence type="ECO:0000256" key="5">
    <source>
        <dbReference type="ARBA" id="ARBA00049534"/>
    </source>
</evidence>
<dbReference type="GO" id="GO:0006543">
    <property type="term" value="P:L-glutamine catabolic process"/>
    <property type="evidence" value="ECO:0007669"/>
    <property type="project" value="TreeGrafter"/>
</dbReference>
<comment type="catalytic activity">
    <reaction evidence="5">
        <text>L-glutamine + H2O = L-glutamate + NH4(+)</text>
        <dbReference type="Rhea" id="RHEA:15889"/>
        <dbReference type="ChEBI" id="CHEBI:15377"/>
        <dbReference type="ChEBI" id="CHEBI:28938"/>
        <dbReference type="ChEBI" id="CHEBI:29985"/>
        <dbReference type="ChEBI" id="CHEBI:58359"/>
        <dbReference type="EC" id="3.5.1.2"/>
    </reaction>
</comment>
<comment type="similarity">
    <text evidence="1">Belongs to the glutaminase family.</text>
</comment>
<comment type="subunit">
    <text evidence="2">Homotetramer.</text>
</comment>
<evidence type="ECO:0000313" key="6">
    <source>
        <dbReference type="EMBL" id="PDV97758.1"/>
    </source>
</evidence>
<evidence type="ECO:0000256" key="3">
    <source>
        <dbReference type="ARBA" id="ARBA00012918"/>
    </source>
</evidence>
<organism evidence="6 7">
    <name type="scientific">Candidatus Chloroploca asiatica</name>
    <dbReference type="NCBI Taxonomy" id="1506545"/>
    <lineage>
        <taxon>Bacteria</taxon>
        <taxon>Bacillati</taxon>
        <taxon>Chloroflexota</taxon>
        <taxon>Chloroflexia</taxon>
        <taxon>Chloroflexales</taxon>
        <taxon>Chloroflexineae</taxon>
        <taxon>Oscillochloridaceae</taxon>
        <taxon>Candidatus Chloroploca</taxon>
    </lineage>
</organism>
<dbReference type="PANTHER" id="PTHR12544">
    <property type="entry name" value="GLUTAMINASE"/>
    <property type="match status" value="1"/>
</dbReference>
<dbReference type="RefSeq" id="WP_172451068.1">
    <property type="nucleotide sequence ID" value="NZ_LYXE01000126.1"/>
</dbReference>